<comment type="caution">
    <text evidence="12">The sequence shown here is derived from an EMBL/GenBank/DDBJ whole genome shotgun (WGS) entry which is preliminary data.</text>
</comment>
<feature type="chain" id="PRO_5040322826" evidence="10">
    <location>
        <begin position="23"/>
        <end position="561"/>
    </location>
</feature>
<evidence type="ECO:0000256" key="3">
    <source>
        <dbReference type="ARBA" id="ARBA00022723"/>
    </source>
</evidence>
<evidence type="ECO:0000256" key="4">
    <source>
        <dbReference type="ARBA" id="ARBA00022729"/>
    </source>
</evidence>
<feature type="compositionally biased region" description="Low complexity" evidence="9">
    <location>
        <begin position="422"/>
        <end position="450"/>
    </location>
</feature>
<keyword evidence="13" id="KW-1185">Reference proteome</keyword>
<keyword evidence="4 10" id="KW-0732">Signal</keyword>
<dbReference type="GO" id="GO:0008237">
    <property type="term" value="F:metallopeptidase activity"/>
    <property type="evidence" value="ECO:0007669"/>
    <property type="project" value="UniProtKB-KW"/>
</dbReference>
<feature type="compositionally biased region" description="Pro residues" evidence="9">
    <location>
        <begin position="346"/>
        <end position="387"/>
    </location>
</feature>
<feature type="domain" description="Peptidase M43 pregnancy-associated plasma-A" evidence="11">
    <location>
        <begin position="239"/>
        <end position="328"/>
    </location>
</feature>
<name>A0A9N8DYR9_9STRA</name>
<evidence type="ECO:0000256" key="10">
    <source>
        <dbReference type="SAM" id="SignalP"/>
    </source>
</evidence>
<reference evidence="12" key="1">
    <citation type="submission" date="2020-06" db="EMBL/GenBank/DDBJ databases">
        <authorList>
            <consortium name="Plant Systems Biology data submission"/>
        </authorList>
    </citation>
    <scope>NUCLEOTIDE SEQUENCE</scope>
    <source>
        <strain evidence="12">D6</strain>
    </source>
</reference>
<keyword evidence="3" id="KW-0479">Metal-binding</keyword>
<organism evidence="12 13">
    <name type="scientific">Seminavis robusta</name>
    <dbReference type="NCBI Taxonomy" id="568900"/>
    <lineage>
        <taxon>Eukaryota</taxon>
        <taxon>Sar</taxon>
        <taxon>Stramenopiles</taxon>
        <taxon>Ochrophyta</taxon>
        <taxon>Bacillariophyta</taxon>
        <taxon>Bacillariophyceae</taxon>
        <taxon>Bacillariophycidae</taxon>
        <taxon>Naviculales</taxon>
        <taxon>Naviculaceae</taxon>
        <taxon>Seminavis</taxon>
    </lineage>
</organism>
<dbReference type="OrthoDB" id="47886at2759"/>
<feature type="region of interest" description="Disordered" evidence="9">
    <location>
        <begin position="510"/>
        <end position="561"/>
    </location>
</feature>
<dbReference type="GO" id="GO:0046872">
    <property type="term" value="F:metal ion binding"/>
    <property type="evidence" value="ECO:0007669"/>
    <property type="project" value="UniProtKB-KW"/>
</dbReference>
<dbReference type="Pfam" id="PF05572">
    <property type="entry name" value="Peptidase_M43"/>
    <property type="match status" value="1"/>
</dbReference>
<evidence type="ECO:0000256" key="9">
    <source>
        <dbReference type="SAM" id="MobiDB-lite"/>
    </source>
</evidence>
<keyword evidence="7 12" id="KW-0482">Metalloprotease</keyword>
<dbReference type="Gene3D" id="3.40.390.10">
    <property type="entry name" value="Collagenase (Catalytic Domain)"/>
    <property type="match status" value="1"/>
</dbReference>
<comment type="similarity">
    <text evidence="1">Belongs to the peptidase M43B family.</text>
</comment>
<keyword evidence="2" id="KW-0645">Protease</keyword>
<dbReference type="Proteomes" id="UP001153069">
    <property type="component" value="Unassembled WGS sequence"/>
</dbReference>
<dbReference type="EMBL" id="CAICTM010000383">
    <property type="protein sequence ID" value="CAB9509311.1"/>
    <property type="molecule type" value="Genomic_DNA"/>
</dbReference>
<proteinExistence type="inferred from homology"/>
<evidence type="ECO:0000256" key="2">
    <source>
        <dbReference type="ARBA" id="ARBA00022670"/>
    </source>
</evidence>
<feature type="signal peptide" evidence="10">
    <location>
        <begin position="1"/>
        <end position="22"/>
    </location>
</feature>
<dbReference type="SUPFAM" id="SSF55486">
    <property type="entry name" value="Metalloproteases ('zincins'), catalytic domain"/>
    <property type="match status" value="1"/>
</dbReference>
<keyword evidence="6" id="KW-0862">Zinc</keyword>
<feature type="region of interest" description="Disordered" evidence="9">
    <location>
        <begin position="346"/>
        <end position="496"/>
    </location>
</feature>
<keyword evidence="8" id="KW-1015">Disulfide bond</keyword>
<feature type="compositionally biased region" description="Low complexity" evidence="9">
    <location>
        <begin position="388"/>
        <end position="397"/>
    </location>
</feature>
<dbReference type="InterPro" id="IPR008754">
    <property type="entry name" value="Peptidase_M43"/>
</dbReference>
<evidence type="ECO:0000256" key="1">
    <source>
        <dbReference type="ARBA" id="ARBA00008721"/>
    </source>
</evidence>
<gene>
    <name evidence="12" type="ORF">SEMRO_384_G131500.1</name>
</gene>
<protein>
    <submittedName>
        <fullName evidence="12">Extracellular metalloprotease</fullName>
    </submittedName>
</protein>
<evidence type="ECO:0000313" key="13">
    <source>
        <dbReference type="Proteomes" id="UP001153069"/>
    </source>
</evidence>
<evidence type="ECO:0000256" key="6">
    <source>
        <dbReference type="ARBA" id="ARBA00022833"/>
    </source>
</evidence>
<evidence type="ECO:0000256" key="7">
    <source>
        <dbReference type="ARBA" id="ARBA00023049"/>
    </source>
</evidence>
<dbReference type="PANTHER" id="PTHR47466">
    <property type="match status" value="1"/>
</dbReference>
<keyword evidence="5" id="KW-0378">Hydrolase</keyword>
<dbReference type="InterPro" id="IPR024079">
    <property type="entry name" value="MetalloPept_cat_dom_sf"/>
</dbReference>
<accession>A0A9N8DYR9</accession>
<evidence type="ECO:0000259" key="11">
    <source>
        <dbReference type="Pfam" id="PF05572"/>
    </source>
</evidence>
<dbReference type="AlphaFoldDB" id="A0A9N8DYR9"/>
<evidence type="ECO:0000256" key="5">
    <source>
        <dbReference type="ARBA" id="ARBA00022801"/>
    </source>
</evidence>
<dbReference type="PRINTS" id="PR01217">
    <property type="entry name" value="PRICHEXTENSN"/>
</dbReference>
<evidence type="ECO:0000256" key="8">
    <source>
        <dbReference type="ARBA" id="ARBA00023157"/>
    </source>
</evidence>
<sequence length="561" mass="60806">MILLRPCCWIPLFLLLLGALLAASPGLAHEHSVDHYCGTDDPTFNDMLESDRVVQEWLAEHPCDFGGATTSRSFDPQRNPHCHPDDTDDFYTSRQTVPSKIQIQVKWHSIATDDGSGAATLQQIMDSVLALNRAFAHPTTGGFEFIFSIFADYTYHENTEWHFAHRMDLRNKQALRQGDCTTLNIYSTGSFRDGPFGWGTKPFKCDEDDTGCYNLCLANLQDDGVVVRWDLLAGGPNPEYNEGDVLVHEVGHWLGLFHTFQNGCDAPGDYIFDTPAEAEPAWGCDEPRDSCTGKDDNPPGLDPIHNYMNLSNDQCMFEFTDGQFAFMYAQWDAYRKAAGTSIPITNPPTGTPLPTPPPITVLPTPQPITLPPTPVPTLPPTLPPTTPLPTATQTLSPILVISTPRPTMPPTTANPTLPSPQPTQTTATSPPTNATGTTTTSPPSTTTNATTPPPTPPPTLIWTMPPTPTDSSGTALPTSQPPTTNPPSFSKTYPPWSPSPTFSVTVISQSKEAPPAKCGTLATQSGYGGSAAQAKDCSNRRQLRSSAGKEKSSGRRRLKGM</sequence>
<dbReference type="PANTHER" id="PTHR47466:SF1">
    <property type="entry name" value="METALLOPROTEASE MEP1 (AFU_ORTHOLOGUE AFUA_1G07730)-RELATED"/>
    <property type="match status" value="1"/>
</dbReference>
<dbReference type="CDD" id="cd04275">
    <property type="entry name" value="ZnMc_pappalysin_like"/>
    <property type="match status" value="1"/>
</dbReference>
<dbReference type="GO" id="GO:0006508">
    <property type="term" value="P:proteolysis"/>
    <property type="evidence" value="ECO:0007669"/>
    <property type="project" value="UniProtKB-KW"/>
</dbReference>
<evidence type="ECO:0000313" key="12">
    <source>
        <dbReference type="EMBL" id="CAB9509311.1"/>
    </source>
</evidence>